<dbReference type="PANTHER" id="PTHR22916">
    <property type="entry name" value="GLYCOSYLTRANSFERASE"/>
    <property type="match status" value="1"/>
</dbReference>
<dbReference type="CDD" id="cd00761">
    <property type="entry name" value="Glyco_tranf_GTA_type"/>
    <property type="match status" value="1"/>
</dbReference>
<dbReference type="GO" id="GO:0016758">
    <property type="term" value="F:hexosyltransferase activity"/>
    <property type="evidence" value="ECO:0007669"/>
    <property type="project" value="UniProtKB-ARBA"/>
</dbReference>
<dbReference type="SUPFAM" id="SSF53448">
    <property type="entry name" value="Nucleotide-diphospho-sugar transferases"/>
    <property type="match status" value="1"/>
</dbReference>
<dbReference type="AlphaFoldDB" id="A0A212LZH2"/>
<dbReference type="EMBL" id="FMJE01000005">
    <property type="protein sequence ID" value="SCM82799.1"/>
    <property type="molecule type" value="Genomic_DNA"/>
</dbReference>
<dbReference type="InterPro" id="IPR029044">
    <property type="entry name" value="Nucleotide-diphossugar_trans"/>
</dbReference>
<dbReference type="InterPro" id="IPR001173">
    <property type="entry name" value="Glyco_trans_2-like"/>
</dbReference>
<sequence>MHEPLVTVAIPAFNRPFGLQRTLKLITEQTYQNLEIIVADDCSTGDETQTIMKDFASKDKRVICYRHEKNIGMFNNFKFLLNKASGEYFMWAADDDEWSPKFIAACMERFTESIVSVMCGINIKIRGSGREYNNTFLNISPKQGIYENAMIFLNDMQSSLFYGIHRKKSIEWIMKEQPFDWFDCYLVLRQIFQNGYEIIPEYLFTAGIDGETYIFKPYYPSPGRVFVYYPFYKACSDLILNETTLSTEEKRRLLFRLTRNTLSNFNHCEQEMQKQIVRLPYDIQEQYLLDEKI</sequence>
<dbReference type="PANTHER" id="PTHR22916:SF3">
    <property type="entry name" value="UDP-GLCNAC:BETAGAL BETA-1,3-N-ACETYLGLUCOSAMINYLTRANSFERASE-LIKE PROTEIN 1"/>
    <property type="match status" value="1"/>
</dbReference>
<evidence type="ECO:0000259" key="1">
    <source>
        <dbReference type="Pfam" id="PF00535"/>
    </source>
</evidence>
<protein>
    <recommendedName>
        <fullName evidence="1">Glycosyltransferase 2-like domain-containing protein</fullName>
    </recommendedName>
</protein>
<dbReference type="Gene3D" id="3.90.550.10">
    <property type="entry name" value="Spore Coat Polysaccharide Biosynthesis Protein SpsA, Chain A"/>
    <property type="match status" value="1"/>
</dbReference>
<gene>
    <name evidence="2" type="ORF">KL86SPO_50571</name>
</gene>
<dbReference type="Pfam" id="PF00535">
    <property type="entry name" value="Glycos_transf_2"/>
    <property type="match status" value="1"/>
</dbReference>
<evidence type="ECO:0000313" key="2">
    <source>
        <dbReference type="EMBL" id="SCM82799.1"/>
    </source>
</evidence>
<reference evidence="2" key="1">
    <citation type="submission" date="2016-08" db="EMBL/GenBank/DDBJ databases">
        <authorList>
            <person name="Seilhamer J.J."/>
        </authorList>
    </citation>
    <scope>NUCLEOTIDE SEQUENCE</scope>
    <source>
        <strain evidence="2">86</strain>
    </source>
</reference>
<proteinExistence type="predicted"/>
<name>A0A212LZH2_9FIRM</name>
<feature type="domain" description="Glycosyltransferase 2-like" evidence="1">
    <location>
        <begin position="7"/>
        <end position="147"/>
    </location>
</feature>
<organism evidence="2">
    <name type="scientific">uncultured Sporomusa sp</name>
    <dbReference type="NCBI Taxonomy" id="307249"/>
    <lineage>
        <taxon>Bacteria</taxon>
        <taxon>Bacillati</taxon>
        <taxon>Bacillota</taxon>
        <taxon>Negativicutes</taxon>
        <taxon>Selenomonadales</taxon>
        <taxon>Sporomusaceae</taxon>
        <taxon>Sporomusa</taxon>
        <taxon>environmental samples</taxon>
    </lineage>
</organism>
<accession>A0A212LZH2</accession>